<evidence type="ECO:0000313" key="3">
    <source>
        <dbReference type="Proteomes" id="UP000187203"/>
    </source>
</evidence>
<comment type="caution">
    <text evidence="2">The sequence shown here is derived from an EMBL/GenBank/DDBJ whole genome shotgun (WGS) entry which is preliminary data.</text>
</comment>
<feature type="region of interest" description="Disordered" evidence="1">
    <location>
        <begin position="1"/>
        <end position="21"/>
    </location>
</feature>
<keyword evidence="3" id="KW-1185">Reference proteome</keyword>
<feature type="compositionally biased region" description="Polar residues" evidence="1">
    <location>
        <begin position="1"/>
        <end position="11"/>
    </location>
</feature>
<dbReference type="AlphaFoldDB" id="A0A1R3GCA0"/>
<accession>A0A1R3GCA0</accession>
<protein>
    <submittedName>
        <fullName evidence="2">Uncharacterized protein</fullName>
    </submittedName>
</protein>
<evidence type="ECO:0000256" key="1">
    <source>
        <dbReference type="SAM" id="MobiDB-lite"/>
    </source>
</evidence>
<organism evidence="2 3">
    <name type="scientific">Corchorus olitorius</name>
    <dbReference type="NCBI Taxonomy" id="93759"/>
    <lineage>
        <taxon>Eukaryota</taxon>
        <taxon>Viridiplantae</taxon>
        <taxon>Streptophyta</taxon>
        <taxon>Embryophyta</taxon>
        <taxon>Tracheophyta</taxon>
        <taxon>Spermatophyta</taxon>
        <taxon>Magnoliopsida</taxon>
        <taxon>eudicotyledons</taxon>
        <taxon>Gunneridae</taxon>
        <taxon>Pentapetalae</taxon>
        <taxon>rosids</taxon>
        <taxon>malvids</taxon>
        <taxon>Malvales</taxon>
        <taxon>Malvaceae</taxon>
        <taxon>Grewioideae</taxon>
        <taxon>Apeibeae</taxon>
        <taxon>Corchorus</taxon>
    </lineage>
</organism>
<evidence type="ECO:0000313" key="2">
    <source>
        <dbReference type="EMBL" id="OMO55693.1"/>
    </source>
</evidence>
<reference evidence="3" key="1">
    <citation type="submission" date="2013-09" db="EMBL/GenBank/DDBJ databases">
        <title>Corchorus olitorius genome sequencing.</title>
        <authorList>
            <person name="Alam M."/>
            <person name="Haque M.S."/>
            <person name="Islam M.S."/>
            <person name="Emdad E.M."/>
            <person name="Islam M.M."/>
            <person name="Ahmed B."/>
            <person name="Halim A."/>
            <person name="Hossen Q.M.M."/>
            <person name="Hossain M.Z."/>
            <person name="Ahmed R."/>
            <person name="Khan M.M."/>
            <person name="Islam R."/>
            <person name="Rashid M.M."/>
            <person name="Khan S.A."/>
            <person name="Rahman M.S."/>
            <person name="Alam M."/>
            <person name="Yahiya A.S."/>
            <person name="Khan M.S."/>
            <person name="Azam M.S."/>
            <person name="Haque T."/>
            <person name="Lashkar M.Z.H."/>
            <person name="Akhand A.I."/>
            <person name="Morshed G."/>
            <person name="Roy S."/>
            <person name="Uddin K.S."/>
            <person name="Rabeya T."/>
            <person name="Hossain A.S."/>
            <person name="Chowdhury A."/>
            <person name="Snigdha A.R."/>
            <person name="Mortoza M.S."/>
            <person name="Matin S.A."/>
            <person name="Hoque S.M.E."/>
            <person name="Islam M.K."/>
            <person name="Roy D.K."/>
            <person name="Haider R."/>
            <person name="Moosa M.M."/>
            <person name="Elias S.M."/>
            <person name="Hasan A.M."/>
            <person name="Jahan S."/>
            <person name="Shafiuddin M."/>
            <person name="Mahmood N."/>
            <person name="Shommy N.S."/>
        </authorList>
    </citation>
    <scope>NUCLEOTIDE SEQUENCE [LARGE SCALE GENOMIC DNA]</scope>
    <source>
        <strain evidence="3">cv. O-4</strain>
    </source>
</reference>
<name>A0A1R3GCA0_9ROSI</name>
<sequence>MDLETLNSPAQNPMMAMPPMEPTTTAIRTRSAAEKKMGEEENDDRVRVFRVRSGPTRPQGVRFFRGDV</sequence>
<gene>
    <name evidence="2" type="ORF">COLO4_35889</name>
</gene>
<dbReference type="EMBL" id="AWUE01022860">
    <property type="protein sequence ID" value="OMO55693.1"/>
    <property type="molecule type" value="Genomic_DNA"/>
</dbReference>
<dbReference type="Proteomes" id="UP000187203">
    <property type="component" value="Unassembled WGS sequence"/>
</dbReference>
<proteinExistence type="predicted"/>